<reference evidence="3" key="1">
    <citation type="submission" date="2020-08" db="EMBL/GenBank/DDBJ databases">
        <title>Genome public.</title>
        <authorList>
            <person name="Liu C."/>
            <person name="Sun Q."/>
        </authorList>
    </citation>
    <scope>NUCLEOTIDE SEQUENCE</scope>
    <source>
        <strain evidence="3">BX12</strain>
    </source>
</reference>
<keyword evidence="4" id="KW-1185">Reference proteome</keyword>
<dbReference type="InterPro" id="IPR051448">
    <property type="entry name" value="CdaR-like_regulators"/>
</dbReference>
<proteinExistence type="predicted"/>
<dbReference type="Proteomes" id="UP000602647">
    <property type="component" value="Unassembled WGS sequence"/>
</dbReference>
<feature type="domain" description="PucR C-terminal helix-turn-helix" evidence="2">
    <location>
        <begin position="454"/>
        <end position="512"/>
    </location>
</feature>
<gene>
    <name evidence="3" type="ORF">H9L42_15265</name>
</gene>
<dbReference type="Gene3D" id="1.10.10.2840">
    <property type="entry name" value="PucR C-terminal helix-turn-helix domain"/>
    <property type="match status" value="1"/>
</dbReference>
<dbReference type="InterPro" id="IPR025736">
    <property type="entry name" value="PucR_C-HTH_dom"/>
</dbReference>
<evidence type="ECO:0000313" key="4">
    <source>
        <dbReference type="Proteomes" id="UP000602647"/>
    </source>
</evidence>
<comment type="caution">
    <text evidence="3">The sequence shown here is derived from an EMBL/GenBank/DDBJ whole genome shotgun (WGS) entry which is preliminary data.</text>
</comment>
<dbReference type="RefSeq" id="WP_187304277.1">
    <property type="nucleotide sequence ID" value="NZ_JACRYT010000027.1"/>
</dbReference>
<dbReference type="AlphaFoldDB" id="A0A923NL81"/>
<dbReference type="Pfam" id="PF07905">
    <property type="entry name" value="PucR"/>
    <property type="match status" value="1"/>
</dbReference>
<dbReference type="InterPro" id="IPR042070">
    <property type="entry name" value="PucR_C-HTH_sf"/>
</dbReference>
<accession>A0A923NL81</accession>
<dbReference type="Pfam" id="PF13556">
    <property type="entry name" value="HTH_30"/>
    <property type="match status" value="1"/>
</dbReference>
<sequence length="521" mass="58011">MKVTVKDCLELSTFKGARVVAGEAGMENDVKSVSVLEATVPNEIQAYADDGGELLLTGFFSVRDDVSKQCQIVKQVASDGHAALVVFYVGAVVRSLDPAVIEAADAYGLPLIVMPSDSKVHFSHVITQIMEKVLYSDNFSNRLISNTIFHLLNFEKHSNFQSAVREAAINNDFQLILLSEDFNPILSVETRHKTTIAEAIRMGKEHQVEKQSEVYTMIDVNGVLTYWGPVTINNDKYFMFIVDNEDSYSAGEITKLAEIIELAMGMWKYTPERDAKAEFIKALMRGNKSLAYTLKDEAGIDGEDILSVFFAKGINQSVLAEFEKQEGLQIMKISEGDETYGMILKDQDEPDVEIDGKKSCVKLFNELKADKTVRIFHVTGLDGIEGAGDAYRLISESWSFVQNVFPYKRVFTKYELALVSNCINIQLQGGYVKKNYMELLESFKGAGENKGKQLLDTLETFVLDAGMNSGKTAEFMGIHTNTVQYRLKRINDVLGVEITGNRVIPGLTIALALKRLERVVS</sequence>
<dbReference type="PANTHER" id="PTHR33744">
    <property type="entry name" value="CARBOHYDRATE DIACID REGULATOR"/>
    <property type="match status" value="1"/>
</dbReference>
<dbReference type="PANTHER" id="PTHR33744:SF16">
    <property type="entry name" value="CARBOHYDRATE DIACID REGULATOR"/>
    <property type="match status" value="1"/>
</dbReference>
<evidence type="ECO:0000259" key="1">
    <source>
        <dbReference type="Pfam" id="PF07905"/>
    </source>
</evidence>
<evidence type="ECO:0000313" key="3">
    <source>
        <dbReference type="EMBL" id="MBC6681181.1"/>
    </source>
</evidence>
<dbReference type="InterPro" id="IPR012914">
    <property type="entry name" value="PucR_dom"/>
</dbReference>
<feature type="domain" description="Purine catabolism PurC-like" evidence="1">
    <location>
        <begin position="7"/>
        <end position="132"/>
    </location>
</feature>
<name>A0A923NL81_9FIRM</name>
<dbReference type="EMBL" id="JACRYT010000027">
    <property type="protein sequence ID" value="MBC6681181.1"/>
    <property type="molecule type" value="Genomic_DNA"/>
</dbReference>
<protein>
    <submittedName>
        <fullName evidence="3">PucR family transcriptional regulator</fullName>
    </submittedName>
</protein>
<evidence type="ECO:0000259" key="2">
    <source>
        <dbReference type="Pfam" id="PF13556"/>
    </source>
</evidence>
<organism evidence="3 4">
    <name type="scientific">Zhenpiania hominis</name>
    <dbReference type="NCBI Taxonomy" id="2763644"/>
    <lineage>
        <taxon>Bacteria</taxon>
        <taxon>Bacillati</taxon>
        <taxon>Bacillota</taxon>
        <taxon>Clostridia</taxon>
        <taxon>Peptostreptococcales</taxon>
        <taxon>Anaerovoracaceae</taxon>
        <taxon>Zhenpiania</taxon>
    </lineage>
</organism>